<keyword evidence="5" id="KW-1185">Reference proteome</keyword>
<dbReference type="InterPro" id="IPR004089">
    <property type="entry name" value="MCPsignal_dom"/>
</dbReference>
<dbReference type="GO" id="GO:0004888">
    <property type="term" value="F:transmembrane signaling receptor activity"/>
    <property type="evidence" value="ECO:0007669"/>
    <property type="project" value="InterPro"/>
</dbReference>
<name>A0A061SR98_9RHOB</name>
<reference evidence="4 5" key="1">
    <citation type="journal article" date="2014" name="Genome Announc.">
        <title>Draft Genome Sequences of Two Isolates of the Roseobacter Group, Sulfitobacter sp. Strains 3SOLIMAR09 and 1FIGIMAR09, from Harbors of Mallorca Island (Mediterranean Sea).</title>
        <authorList>
            <person name="Mas-Llado M."/>
            <person name="Pina-Villalonga J.M."/>
            <person name="Brunet-Galmes I."/>
            <person name="Nogales B."/>
            <person name="Bosch R."/>
        </authorList>
    </citation>
    <scope>NUCLEOTIDE SEQUENCE [LARGE SCALE GENOMIC DNA]</scope>
    <source>
        <strain evidence="4 5">1FIGIMAR09</strain>
    </source>
</reference>
<proteinExistence type="inferred from homology"/>
<dbReference type="RefSeq" id="WP_037907344.1">
    <property type="nucleotide sequence ID" value="NZ_CP068998.1"/>
</dbReference>
<dbReference type="PANTHER" id="PTHR32089:SF112">
    <property type="entry name" value="LYSOZYME-LIKE PROTEIN-RELATED"/>
    <property type="match status" value="1"/>
</dbReference>
<dbReference type="PROSITE" id="PS50111">
    <property type="entry name" value="CHEMOTAXIS_TRANSDUC_2"/>
    <property type="match status" value="1"/>
</dbReference>
<dbReference type="SMART" id="SM00283">
    <property type="entry name" value="MA"/>
    <property type="match status" value="1"/>
</dbReference>
<dbReference type="SUPFAM" id="SSF58104">
    <property type="entry name" value="Methyl-accepting chemotaxis protein (MCP) signaling domain"/>
    <property type="match status" value="1"/>
</dbReference>
<dbReference type="STRING" id="83219.PM02_08745"/>
<evidence type="ECO:0000256" key="3">
    <source>
        <dbReference type="PROSITE-ProRule" id="PRU00284"/>
    </source>
</evidence>
<dbReference type="GO" id="GO:0007165">
    <property type="term" value="P:signal transduction"/>
    <property type="evidence" value="ECO:0007669"/>
    <property type="project" value="UniProtKB-KW"/>
</dbReference>
<dbReference type="Proteomes" id="UP000027337">
    <property type="component" value="Unassembled WGS sequence"/>
</dbReference>
<dbReference type="GO" id="GO:0016020">
    <property type="term" value="C:membrane"/>
    <property type="evidence" value="ECO:0007669"/>
    <property type="project" value="InterPro"/>
</dbReference>
<dbReference type="Gene3D" id="1.10.287.950">
    <property type="entry name" value="Methyl-accepting chemotaxis protein"/>
    <property type="match status" value="1"/>
</dbReference>
<dbReference type="Pfam" id="PF00015">
    <property type="entry name" value="MCPsignal"/>
    <property type="match status" value="1"/>
</dbReference>
<comment type="caution">
    <text evidence="4">The sequence shown here is derived from an EMBL/GenBank/DDBJ whole genome shotgun (WGS) entry which is preliminary data.</text>
</comment>
<gene>
    <name evidence="4" type="ORF">PM02_08745</name>
</gene>
<evidence type="ECO:0000256" key="1">
    <source>
        <dbReference type="ARBA" id="ARBA00023224"/>
    </source>
</evidence>
<evidence type="ECO:0000313" key="4">
    <source>
        <dbReference type="EMBL" id="KAJ03427.1"/>
    </source>
</evidence>
<keyword evidence="1 3" id="KW-0807">Transducer</keyword>
<dbReference type="PANTHER" id="PTHR32089">
    <property type="entry name" value="METHYL-ACCEPTING CHEMOTAXIS PROTEIN MCPB"/>
    <property type="match status" value="1"/>
</dbReference>
<evidence type="ECO:0000313" key="5">
    <source>
        <dbReference type="Proteomes" id="UP000027337"/>
    </source>
</evidence>
<dbReference type="EMBL" id="JEMU01000006">
    <property type="protein sequence ID" value="KAJ03427.1"/>
    <property type="molecule type" value="Genomic_DNA"/>
</dbReference>
<dbReference type="GeneID" id="72437590"/>
<evidence type="ECO:0000256" key="2">
    <source>
        <dbReference type="ARBA" id="ARBA00029447"/>
    </source>
</evidence>
<dbReference type="AlphaFoldDB" id="A0A061SR98"/>
<dbReference type="eggNOG" id="COG0840">
    <property type="taxonomic scope" value="Bacteria"/>
</dbReference>
<dbReference type="PRINTS" id="PR00260">
    <property type="entry name" value="CHEMTRNSDUCR"/>
</dbReference>
<sequence>MTAQIPIDATGRMDKLAKAAAALGFEIVDIAGFLDLADNHAKHQRSALDALGASAKEVTNVNDEMGALVDALTITSDQALSDVKTSVALVRDVGDRTRNVAGWVKSVRDRTGSVGDTLNAVKANNSEIAVIAAQVNTLAINAKIEAARAGDAGRGFAVVADAINDLSQKTSVAATQISQNIENLTSWISDLGREAKNAADNATDVLGKSEETDTALSRMEATIESEHAQTQKISSRTQRVKDAMRRLTPAVREIDSTVREATTGIAKTNTRMLNVIETSEQIVQHSAALGGASIDAPFITFVQQTARDVSSAFDQALTDGKIRPEHLFDRSYRPVPNTNPEQVLTQATEFLDQLLPDFQEPAFQFDRRVVFCAAVDTNGYLPTHNLKFSHPQGDDPVWNTANSRNRRIFDDRVGLKAGRNTENFLLQVYRRDMGGGEFKLMKDLSAPIYAGGRHWGGLRLAYGY</sequence>
<dbReference type="InterPro" id="IPR004090">
    <property type="entry name" value="Chemotax_Me-accpt_rcpt"/>
</dbReference>
<organism evidence="4 5">
    <name type="scientific">Sulfitobacter mediterraneus</name>
    <dbReference type="NCBI Taxonomy" id="83219"/>
    <lineage>
        <taxon>Bacteria</taxon>
        <taxon>Pseudomonadati</taxon>
        <taxon>Pseudomonadota</taxon>
        <taxon>Alphaproteobacteria</taxon>
        <taxon>Rhodobacterales</taxon>
        <taxon>Roseobacteraceae</taxon>
        <taxon>Sulfitobacter</taxon>
    </lineage>
</organism>
<protein>
    <submittedName>
        <fullName evidence="4">Chemotaxis protein</fullName>
    </submittedName>
</protein>
<dbReference type="GO" id="GO:0006935">
    <property type="term" value="P:chemotaxis"/>
    <property type="evidence" value="ECO:0007669"/>
    <property type="project" value="InterPro"/>
</dbReference>
<accession>A0A061SR98</accession>
<comment type="similarity">
    <text evidence="2">Belongs to the methyl-accepting chemotaxis (MCP) protein family.</text>
</comment>